<name>A0A1G2KY25_9BACT</name>
<dbReference type="AlphaFoldDB" id="A0A1G2KY25"/>
<evidence type="ECO:0000256" key="1">
    <source>
        <dbReference type="SAM" id="Phobius"/>
    </source>
</evidence>
<evidence type="ECO:0008006" key="4">
    <source>
        <dbReference type="Google" id="ProtNLM"/>
    </source>
</evidence>
<keyword evidence="1" id="KW-0812">Transmembrane</keyword>
<dbReference type="SUPFAM" id="SSF49503">
    <property type="entry name" value="Cupredoxins"/>
    <property type="match status" value="1"/>
</dbReference>
<gene>
    <name evidence="2" type="ORF">A3J58_01260</name>
</gene>
<evidence type="ECO:0000313" key="3">
    <source>
        <dbReference type="Proteomes" id="UP000178510"/>
    </source>
</evidence>
<comment type="caution">
    <text evidence="2">The sequence shown here is derived from an EMBL/GenBank/DDBJ whole genome shotgun (WGS) entry which is preliminary data.</text>
</comment>
<keyword evidence="1" id="KW-1133">Transmembrane helix</keyword>
<dbReference type="EMBL" id="MHQM01000028">
    <property type="protein sequence ID" value="OHA03349.1"/>
    <property type="molecule type" value="Genomic_DNA"/>
</dbReference>
<feature type="transmembrane region" description="Helical" evidence="1">
    <location>
        <begin position="20"/>
        <end position="41"/>
    </location>
</feature>
<keyword evidence="1" id="KW-0472">Membrane</keyword>
<sequence>MSTAIKHWIRNKNVLRVLRIIGLIIFLAIVFLVGNVAAMLLPRNGWRSLLPSSRQGEIQSQIRDSGNETKGGFVAGIKVPDINGSADEKMKFAQAIHTAAKETNTLEIKSDCTIIPPIIRVKEGSDITIWNRDSREHHMVIFTGESTIASGARQMIKAQFKNGPGIYGVMCDGNATAGFLEVAPGE</sequence>
<evidence type="ECO:0000313" key="2">
    <source>
        <dbReference type="EMBL" id="OHA03349.1"/>
    </source>
</evidence>
<organism evidence="2 3">
    <name type="scientific">Candidatus Sungbacteria bacterium RIFCSPHIGHO2_02_FULL_52_23</name>
    <dbReference type="NCBI Taxonomy" id="1802274"/>
    <lineage>
        <taxon>Bacteria</taxon>
        <taxon>Candidatus Sungiibacteriota</taxon>
    </lineage>
</organism>
<accession>A0A1G2KY25</accession>
<reference evidence="2 3" key="1">
    <citation type="journal article" date="2016" name="Nat. Commun.">
        <title>Thousands of microbial genomes shed light on interconnected biogeochemical processes in an aquifer system.</title>
        <authorList>
            <person name="Anantharaman K."/>
            <person name="Brown C.T."/>
            <person name="Hug L.A."/>
            <person name="Sharon I."/>
            <person name="Castelle C.J."/>
            <person name="Probst A.J."/>
            <person name="Thomas B.C."/>
            <person name="Singh A."/>
            <person name="Wilkins M.J."/>
            <person name="Karaoz U."/>
            <person name="Brodie E.L."/>
            <person name="Williams K.H."/>
            <person name="Hubbard S.S."/>
            <person name="Banfield J.F."/>
        </authorList>
    </citation>
    <scope>NUCLEOTIDE SEQUENCE [LARGE SCALE GENOMIC DNA]</scope>
</reference>
<proteinExistence type="predicted"/>
<protein>
    <recommendedName>
        <fullName evidence="4">EfeO-type cupredoxin-like domain-containing protein</fullName>
    </recommendedName>
</protein>
<dbReference type="InterPro" id="IPR008972">
    <property type="entry name" value="Cupredoxin"/>
</dbReference>
<dbReference type="Proteomes" id="UP000178510">
    <property type="component" value="Unassembled WGS sequence"/>
</dbReference>